<evidence type="ECO:0000256" key="2">
    <source>
        <dbReference type="SAM" id="MobiDB-lite"/>
    </source>
</evidence>
<evidence type="ECO:0000256" key="1">
    <source>
        <dbReference type="SAM" id="Coils"/>
    </source>
</evidence>
<feature type="region of interest" description="Disordered" evidence="2">
    <location>
        <begin position="278"/>
        <end position="310"/>
    </location>
</feature>
<feature type="compositionally biased region" description="Low complexity" evidence="2">
    <location>
        <begin position="280"/>
        <end position="289"/>
    </location>
</feature>
<protein>
    <submittedName>
        <fullName evidence="3">Uncharacterized protein</fullName>
    </submittedName>
</protein>
<keyword evidence="4" id="KW-1185">Reference proteome</keyword>
<proteinExistence type="predicted"/>
<dbReference type="Proteomes" id="UP000604046">
    <property type="component" value="Unassembled WGS sequence"/>
</dbReference>
<evidence type="ECO:0000313" key="3">
    <source>
        <dbReference type="EMBL" id="CAE7517624.1"/>
    </source>
</evidence>
<accession>A0A812TCQ5</accession>
<comment type="caution">
    <text evidence="3">The sequence shown here is derived from an EMBL/GenBank/DDBJ whole genome shotgun (WGS) entry which is preliminary data.</text>
</comment>
<sequence>MRRIYPQILQAEQAIQELRSELAQNEVTSRDQHVELNDASDQIQSLRNSLGAVERQKAVRRQSISISRHKTQELQERIVASNRDEESLASELGVYLEEGVRESALLEEAAAKRTAILSQVHRTEETIQDTASRGSGAEESCSGIQFSLKKFTREADNLQNELASANYHSTRQRRFMAEEESEASWQYDNTCEAHEANAQGHQRVDALEDCRRRLIARLQELEDAEQEGDELVVKLSQAHDVGVVLSTALGDLHQLVADRNGVLEEVCGEHSDLRRKLQESEQQSQLAQDEANELASARDETHARERQAHEELRTAEVRMQDAEGAMERDHKEAETQLLEASRRRATLHDQVGQLHEHLTNNLQQRMEGLEEENKHLQSKISFLEEDCAKISAENADMEQLIEKVKKKPNCVIS</sequence>
<reference evidence="3" key="1">
    <citation type="submission" date="2021-02" db="EMBL/GenBank/DDBJ databases">
        <authorList>
            <person name="Dougan E. K."/>
            <person name="Rhodes N."/>
            <person name="Thang M."/>
            <person name="Chan C."/>
        </authorList>
    </citation>
    <scope>NUCLEOTIDE SEQUENCE</scope>
</reference>
<dbReference type="EMBL" id="CAJNDS010002539">
    <property type="protein sequence ID" value="CAE7517624.1"/>
    <property type="molecule type" value="Genomic_DNA"/>
</dbReference>
<keyword evidence="1" id="KW-0175">Coiled coil</keyword>
<organism evidence="3 4">
    <name type="scientific">Symbiodinium natans</name>
    <dbReference type="NCBI Taxonomy" id="878477"/>
    <lineage>
        <taxon>Eukaryota</taxon>
        <taxon>Sar</taxon>
        <taxon>Alveolata</taxon>
        <taxon>Dinophyceae</taxon>
        <taxon>Suessiales</taxon>
        <taxon>Symbiodiniaceae</taxon>
        <taxon>Symbiodinium</taxon>
    </lineage>
</organism>
<name>A0A812TCQ5_9DINO</name>
<dbReference type="AlphaFoldDB" id="A0A812TCQ5"/>
<dbReference type="OrthoDB" id="431604at2759"/>
<evidence type="ECO:0000313" key="4">
    <source>
        <dbReference type="Proteomes" id="UP000604046"/>
    </source>
</evidence>
<gene>
    <name evidence="3" type="ORF">SNAT2548_LOCUS28971</name>
</gene>
<feature type="coiled-coil region" evidence="1">
    <location>
        <begin position="8"/>
        <end position="56"/>
    </location>
</feature>
<feature type="compositionally biased region" description="Basic and acidic residues" evidence="2">
    <location>
        <begin position="296"/>
        <end position="310"/>
    </location>
</feature>